<reference evidence="2" key="1">
    <citation type="submission" date="2014-11" db="EMBL/GenBank/DDBJ databases">
        <authorList>
            <person name="Amaro Gonzalez C."/>
        </authorList>
    </citation>
    <scope>NUCLEOTIDE SEQUENCE</scope>
</reference>
<feature type="compositionally biased region" description="Polar residues" evidence="1">
    <location>
        <begin position="1"/>
        <end position="28"/>
    </location>
</feature>
<reference evidence="2" key="2">
    <citation type="journal article" date="2015" name="Fish Shellfish Immunol.">
        <title>Early steps in the European eel (Anguilla anguilla)-Vibrio vulnificus interaction in the gills: Role of the RtxA13 toxin.</title>
        <authorList>
            <person name="Callol A."/>
            <person name="Pajuelo D."/>
            <person name="Ebbesson L."/>
            <person name="Teles M."/>
            <person name="MacKenzie S."/>
            <person name="Amaro C."/>
        </authorList>
    </citation>
    <scope>NUCLEOTIDE SEQUENCE</scope>
</reference>
<proteinExistence type="predicted"/>
<name>A0A0E9S000_ANGAN</name>
<evidence type="ECO:0000313" key="2">
    <source>
        <dbReference type="EMBL" id="JAH34497.1"/>
    </source>
</evidence>
<dbReference type="EMBL" id="GBXM01074080">
    <property type="protein sequence ID" value="JAH34497.1"/>
    <property type="molecule type" value="Transcribed_RNA"/>
</dbReference>
<feature type="region of interest" description="Disordered" evidence="1">
    <location>
        <begin position="1"/>
        <end position="50"/>
    </location>
</feature>
<organism evidence="2">
    <name type="scientific">Anguilla anguilla</name>
    <name type="common">European freshwater eel</name>
    <name type="synonym">Muraena anguilla</name>
    <dbReference type="NCBI Taxonomy" id="7936"/>
    <lineage>
        <taxon>Eukaryota</taxon>
        <taxon>Metazoa</taxon>
        <taxon>Chordata</taxon>
        <taxon>Craniata</taxon>
        <taxon>Vertebrata</taxon>
        <taxon>Euteleostomi</taxon>
        <taxon>Actinopterygii</taxon>
        <taxon>Neopterygii</taxon>
        <taxon>Teleostei</taxon>
        <taxon>Anguilliformes</taxon>
        <taxon>Anguillidae</taxon>
        <taxon>Anguilla</taxon>
    </lineage>
</organism>
<accession>A0A0E9S000</accession>
<sequence>MSHSFCQSCRCQGQDTNKTSPSYDSHPTSLPIVWTRDSNRREPKPHSCLA</sequence>
<protein>
    <submittedName>
        <fullName evidence="2">Uncharacterized protein</fullName>
    </submittedName>
</protein>
<feature type="compositionally biased region" description="Basic and acidic residues" evidence="1">
    <location>
        <begin position="37"/>
        <end position="50"/>
    </location>
</feature>
<evidence type="ECO:0000256" key="1">
    <source>
        <dbReference type="SAM" id="MobiDB-lite"/>
    </source>
</evidence>
<dbReference type="AlphaFoldDB" id="A0A0E9S000"/>